<evidence type="ECO:0000313" key="3">
    <source>
        <dbReference type="Proteomes" id="UP000238348"/>
    </source>
</evidence>
<organism evidence="2 3">
    <name type="scientific">Sorangium cellulosum</name>
    <name type="common">Polyangium cellulosum</name>
    <dbReference type="NCBI Taxonomy" id="56"/>
    <lineage>
        <taxon>Bacteria</taxon>
        <taxon>Pseudomonadati</taxon>
        <taxon>Myxococcota</taxon>
        <taxon>Polyangia</taxon>
        <taxon>Polyangiales</taxon>
        <taxon>Polyangiaceae</taxon>
        <taxon>Sorangium</taxon>
    </lineage>
</organism>
<keyword evidence="1" id="KW-1133">Transmembrane helix</keyword>
<gene>
    <name evidence="2" type="ORF">SOCE26_087990</name>
</gene>
<accession>A0A2L0F6Z5</accession>
<dbReference type="Proteomes" id="UP000238348">
    <property type="component" value="Chromosome"/>
</dbReference>
<keyword evidence="1" id="KW-0812">Transmembrane</keyword>
<keyword evidence="1" id="KW-0472">Membrane</keyword>
<evidence type="ECO:0000313" key="2">
    <source>
        <dbReference type="EMBL" id="AUX47281.1"/>
    </source>
</evidence>
<name>A0A2L0F6Z5_SORCE</name>
<dbReference type="AlphaFoldDB" id="A0A2L0F6Z5"/>
<sequence>MGKVTRLGYVPAHRQPEVKWRMVEHVKKIGEHTVGVGEDDDTLALNLRGDVAPEQVQQFFDFMESWSAGRGYVLVTGDVSQLGTISAEARKLVSRHARRVPIRGVVYYGASFAAKLISTLVVSGYSFVTGADISLHFVDDAAEARVWLAKRRAQLQAEAKGGGAT</sequence>
<feature type="transmembrane region" description="Helical" evidence="1">
    <location>
        <begin position="105"/>
        <end position="128"/>
    </location>
</feature>
<evidence type="ECO:0008006" key="4">
    <source>
        <dbReference type="Google" id="ProtNLM"/>
    </source>
</evidence>
<proteinExistence type="predicted"/>
<reference evidence="2 3" key="1">
    <citation type="submission" date="2015-09" db="EMBL/GenBank/DDBJ databases">
        <title>Sorangium comparison.</title>
        <authorList>
            <person name="Zaburannyi N."/>
            <person name="Bunk B."/>
            <person name="Overmann J."/>
            <person name="Mueller R."/>
        </authorList>
    </citation>
    <scope>NUCLEOTIDE SEQUENCE [LARGE SCALE GENOMIC DNA]</scope>
    <source>
        <strain evidence="2 3">So ce26</strain>
    </source>
</reference>
<protein>
    <recommendedName>
        <fullName evidence="4">STAS/SEC14 domain-containing protein</fullName>
    </recommendedName>
</protein>
<dbReference type="OrthoDB" id="5517493at2"/>
<evidence type="ECO:0000256" key="1">
    <source>
        <dbReference type="SAM" id="Phobius"/>
    </source>
</evidence>
<dbReference type="EMBL" id="CP012673">
    <property type="protein sequence ID" value="AUX47281.1"/>
    <property type="molecule type" value="Genomic_DNA"/>
</dbReference>
<dbReference type="RefSeq" id="WP_159397843.1">
    <property type="nucleotide sequence ID" value="NZ_CP012673.1"/>
</dbReference>